<feature type="coiled-coil region" evidence="1">
    <location>
        <begin position="93"/>
        <end position="168"/>
    </location>
</feature>
<proteinExistence type="predicted"/>
<evidence type="ECO:0000313" key="2">
    <source>
        <dbReference type="EMBL" id="EGT56860.1"/>
    </source>
</evidence>
<name>G0NB90_CAEBE</name>
<accession>G0NB90</accession>
<protein>
    <submittedName>
        <fullName evidence="2">Uncharacterized protein</fullName>
    </submittedName>
</protein>
<gene>
    <name evidence="2" type="ORF">CAEBREN_11831</name>
</gene>
<keyword evidence="3" id="KW-1185">Reference proteome</keyword>
<dbReference type="Proteomes" id="UP000008068">
    <property type="component" value="Unassembled WGS sequence"/>
</dbReference>
<dbReference type="HOGENOM" id="CLU_1210735_0_0_1"/>
<evidence type="ECO:0000313" key="3">
    <source>
        <dbReference type="Proteomes" id="UP000008068"/>
    </source>
</evidence>
<dbReference type="InParanoid" id="G0NB90"/>
<dbReference type="AlphaFoldDB" id="G0NB90"/>
<reference evidence="3" key="1">
    <citation type="submission" date="2011-07" db="EMBL/GenBank/DDBJ databases">
        <authorList>
            <consortium name="Caenorhabditis brenneri Sequencing and Analysis Consortium"/>
            <person name="Wilson R.K."/>
        </authorList>
    </citation>
    <scope>NUCLEOTIDE SEQUENCE [LARGE SCALE GENOMIC DNA]</scope>
    <source>
        <strain evidence="3">PB2801</strain>
    </source>
</reference>
<organism evidence="3">
    <name type="scientific">Caenorhabditis brenneri</name>
    <name type="common">Nematode worm</name>
    <dbReference type="NCBI Taxonomy" id="135651"/>
    <lineage>
        <taxon>Eukaryota</taxon>
        <taxon>Metazoa</taxon>
        <taxon>Ecdysozoa</taxon>
        <taxon>Nematoda</taxon>
        <taxon>Chromadorea</taxon>
        <taxon>Rhabditida</taxon>
        <taxon>Rhabditina</taxon>
        <taxon>Rhabditomorpha</taxon>
        <taxon>Rhabditoidea</taxon>
        <taxon>Rhabditidae</taxon>
        <taxon>Peloderinae</taxon>
        <taxon>Caenorhabditis</taxon>
    </lineage>
</organism>
<sequence>MDQHKEQEEKNLKNGLKIKSLENANEILYNGVLELGGSMFRMMDEMEKSWENKMSSLNRKTEAVEGKVGLLNEVLAKQKQARKDQIAKVERSIDSSQKVVVEIQENLRNALDEKEKNDKEYDFALQAQHWITDEKEEGWALTNQCLELEKAELKMDEAKLMEKFNREESKALFYETEYKKVMETVAEVQKSVSKFGTPLTFEENEKKAENKVMSGWRIEGFEEKAVGRR</sequence>
<dbReference type="EMBL" id="GL379857">
    <property type="protein sequence ID" value="EGT56860.1"/>
    <property type="molecule type" value="Genomic_DNA"/>
</dbReference>
<keyword evidence="1" id="KW-0175">Coiled coil</keyword>
<evidence type="ECO:0000256" key="1">
    <source>
        <dbReference type="SAM" id="Coils"/>
    </source>
</evidence>